<accession>A0ABX5SQ55</accession>
<name>A0ABX5SQ55_9MICO</name>
<proteinExistence type="predicted"/>
<evidence type="ECO:0000313" key="1">
    <source>
        <dbReference type="EMBL" id="QBR87947.1"/>
    </source>
</evidence>
<dbReference type="Proteomes" id="UP000295748">
    <property type="component" value="Chromosome"/>
</dbReference>
<keyword evidence="2" id="KW-1185">Reference proteome</keyword>
<sequence>MAEHEERNGQTADSCAQLARWLTDEGLELLPSKDAHLLLDDGESRVRIDRTGDGWVLSRSLRDAKPLREVSSRRWQDVERYVVMLYLGSARESRGLSRLAPLVELDAEGTAVVREGWNLRSGDEGGVLLTGPDGAQIWFSSDIAAAAFSRYAVYSADELRAQGSIADAPLARRRELRSSTPGRDEAEAT</sequence>
<protein>
    <submittedName>
        <fullName evidence="1">Uncharacterized protein</fullName>
    </submittedName>
</protein>
<dbReference type="RefSeq" id="WP_135063868.1">
    <property type="nucleotide sequence ID" value="NZ_CP038266.1"/>
</dbReference>
<evidence type="ECO:0000313" key="2">
    <source>
        <dbReference type="Proteomes" id="UP000295748"/>
    </source>
</evidence>
<dbReference type="EMBL" id="CP038266">
    <property type="protein sequence ID" value="QBR87947.1"/>
    <property type="molecule type" value="Genomic_DNA"/>
</dbReference>
<organism evidence="1 2">
    <name type="scientific">Microbacterium wangchenii</name>
    <dbReference type="NCBI Taxonomy" id="2541726"/>
    <lineage>
        <taxon>Bacteria</taxon>
        <taxon>Bacillati</taxon>
        <taxon>Actinomycetota</taxon>
        <taxon>Actinomycetes</taxon>
        <taxon>Micrococcales</taxon>
        <taxon>Microbacteriaceae</taxon>
        <taxon>Microbacterium</taxon>
    </lineage>
</organism>
<reference evidence="1 2" key="1">
    <citation type="submission" date="2019-03" db="EMBL/GenBank/DDBJ databases">
        <authorList>
            <person name="Dong K."/>
        </authorList>
    </citation>
    <scope>NUCLEOTIDE SEQUENCE [LARGE SCALE GENOMIC DNA]</scope>
    <source>
        <strain evidence="2">dk512</strain>
    </source>
</reference>
<gene>
    <name evidence="1" type="ORF">E4K62_04100</name>
</gene>